<evidence type="ECO:0000256" key="1">
    <source>
        <dbReference type="SAM" id="Coils"/>
    </source>
</evidence>
<evidence type="ECO:0000256" key="2">
    <source>
        <dbReference type="SAM" id="MobiDB-lite"/>
    </source>
</evidence>
<name>A0AAE0GEX9_9CHLO</name>
<feature type="coiled-coil region" evidence="1">
    <location>
        <begin position="297"/>
        <end position="366"/>
    </location>
</feature>
<feature type="compositionally biased region" description="Basic and acidic residues" evidence="2">
    <location>
        <begin position="21"/>
        <end position="32"/>
    </location>
</feature>
<gene>
    <name evidence="3" type="ORF">CYMTET_15002</name>
</gene>
<reference evidence="3 4" key="1">
    <citation type="journal article" date="2015" name="Genome Biol. Evol.">
        <title>Comparative Genomics of a Bacterivorous Green Alga Reveals Evolutionary Causalities and Consequences of Phago-Mixotrophic Mode of Nutrition.</title>
        <authorList>
            <person name="Burns J.A."/>
            <person name="Paasch A."/>
            <person name="Narechania A."/>
            <person name="Kim E."/>
        </authorList>
    </citation>
    <scope>NUCLEOTIDE SEQUENCE [LARGE SCALE GENOMIC DNA]</scope>
    <source>
        <strain evidence="3 4">PLY_AMNH</strain>
    </source>
</reference>
<feature type="non-terminal residue" evidence="3">
    <location>
        <position position="1"/>
    </location>
</feature>
<feature type="region of interest" description="Disordered" evidence="2">
    <location>
        <begin position="626"/>
        <end position="658"/>
    </location>
</feature>
<feature type="region of interest" description="Disordered" evidence="2">
    <location>
        <begin position="1"/>
        <end position="39"/>
    </location>
</feature>
<feature type="compositionally biased region" description="Low complexity" evidence="2">
    <location>
        <begin position="482"/>
        <end position="504"/>
    </location>
</feature>
<accession>A0AAE0GEX9</accession>
<feature type="region of interest" description="Disordered" evidence="2">
    <location>
        <begin position="222"/>
        <end position="245"/>
    </location>
</feature>
<feature type="region of interest" description="Disordered" evidence="2">
    <location>
        <begin position="75"/>
        <end position="114"/>
    </location>
</feature>
<organism evidence="3 4">
    <name type="scientific">Cymbomonas tetramitiformis</name>
    <dbReference type="NCBI Taxonomy" id="36881"/>
    <lineage>
        <taxon>Eukaryota</taxon>
        <taxon>Viridiplantae</taxon>
        <taxon>Chlorophyta</taxon>
        <taxon>Pyramimonadophyceae</taxon>
        <taxon>Pyramimonadales</taxon>
        <taxon>Pyramimonadaceae</taxon>
        <taxon>Cymbomonas</taxon>
    </lineage>
</organism>
<protein>
    <submittedName>
        <fullName evidence="3">Uncharacterized protein</fullName>
    </submittedName>
</protein>
<comment type="caution">
    <text evidence="3">The sequence shown here is derived from an EMBL/GenBank/DDBJ whole genome shotgun (WGS) entry which is preliminary data.</text>
</comment>
<keyword evidence="1" id="KW-0175">Coiled coil</keyword>
<feature type="region of interest" description="Disordered" evidence="2">
    <location>
        <begin position="462"/>
        <end position="516"/>
    </location>
</feature>
<dbReference type="AlphaFoldDB" id="A0AAE0GEX9"/>
<dbReference type="Proteomes" id="UP001190700">
    <property type="component" value="Unassembled WGS sequence"/>
</dbReference>
<sequence length="687" mass="73887">RLPRSAPDGALSGCPSGALDGCRDAPGARRPDGAMSRLPRGALTTRWMELEAAAASQQDDLLRSLRDESQQQIRLLEDRKKKKKKKGKRRQAHTSSSSECDKGSGVWRQGEMPRQVPAQVELSARGKADEALGSGSEGAQHSSEGFLGATSTDDEVGGEWIEWRRAHRSHRKQKAAQAAEALALAAPVPARAAFQLASRPASSYLPSPAGAESAFPAHHHLASRPLDSAPDAHAGTATWRAESEEASGAAGWFELPPENLEAALPAAAGAQVEGSAKEGPGEASMVAGALLIDLLRQSEQEKRTEQLQALLAKTQQQLYDARVQLWHQGLQLATWQGHALAAESREQELQARLAQAQRAALKHAEAALAAGDELEELRFKANLQKDASRVNVWDERECVEKPSWCPRECCAGEVCALAGHCLYLEEERWNRAAAKLAKSMQFSPPQFPPAVHSSGREWPDPFTSFVDTKLLPQPGASPSAQSLSCRPGLPRSSSSSSIDSLAASWGKPPATGCDPQRLRKQDLAGLLLDGASESASERSMDQVMAPSISSPTEPQGDALLSMNLPEDLLEEVSMPECMPAWCEERDEDAEGEPLGPSPPFSEIAWAGACDTGVEISIERDHLERLYNAAADDETDGEEEDENRDEDDELPHWGLDSESGAAEWSLADLSRLSAQAAAHAGIGRPEYA</sequence>
<evidence type="ECO:0000313" key="3">
    <source>
        <dbReference type="EMBL" id="KAK3276959.1"/>
    </source>
</evidence>
<dbReference type="EMBL" id="LGRX02006301">
    <property type="protein sequence ID" value="KAK3276959.1"/>
    <property type="molecule type" value="Genomic_DNA"/>
</dbReference>
<feature type="region of interest" description="Disordered" evidence="2">
    <location>
        <begin position="126"/>
        <end position="153"/>
    </location>
</feature>
<feature type="compositionally biased region" description="Basic residues" evidence="2">
    <location>
        <begin position="80"/>
        <end position="92"/>
    </location>
</feature>
<feature type="region of interest" description="Disordered" evidence="2">
    <location>
        <begin position="533"/>
        <end position="554"/>
    </location>
</feature>
<keyword evidence="4" id="KW-1185">Reference proteome</keyword>
<proteinExistence type="predicted"/>
<feature type="compositionally biased region" description="Acidic residues" evidence="2">
    <location>
        <begin position="630"/>
        <end position="648"/>
    </location>
</feature>
<evidence type="ECO:0000313" key="4">
    <source>
        <dbReference type="Proteomes" id="UP001190700"/>
    </source>
</evidence>